<evidence type="ECO:0000256" key="1">
    <source>
        <dbReference type="ARBA" id="ARBA00022737"/>
    </source>
</evidence>
<organism evidence="6 7">
    <name type="scientific">Microbacterium dauci</name>
    <dbReference type="NCBI Taxonomy" id="3048008"/>
    <lineage>
        <taxon>Bacteria</taxon>
        <taxon>Bacillati</taxon>
        <taxon>Actinomycetota</taxon>
        <taxon>Actinomycetes</taxon>
        <taxon>Micrococcales</taxon>
        <taxon>Microbacteriaceae</taxon>
        <taxon>Microbacterium</taxon>
    </lineage>
</organism>
<dbReference type="RefSeq" id="WP_283717185.1">
    <property type="nucleotide sequence ID" value="NZ_JASJND010000008.1"/>
</dbReference>
<dbReference type="EMBL" id="JASJND010000008">
    <property type="protein sequence ID" value="MDJ1115497.1"/>
    <property type="molecule type" value="Genomic_DNA"/>
</dbReference>
<evidence type="ECO:0000313" key="7">
    <source>
        <dbReference type="Proteomes" id="UP001321481"/>
    </source>
</evidence>
<evidence type="ECO:0000256" key="4">
    <source>
        <dbReference type="SAM" id="MobiDB-lite"/>
    </source>
</evidence>
<dbReference type="InterPro" id="IPR003593">
    <property type="entry name" value="AAA+_ATPase"/>
</dbReference>
<dbReference type="PANTHER" id="PTHR19211">
    <property type="entry name" value="ATP-BINDING TRANSPORT PROTEIN-RELATED"/>
    <property type="match status" value="1"/>
</dbReference>
<dbReference type="InterPro" id="IPR003439">
    <property type="entry name" value="ABC_transporter-like_ATP-bd"/>
</dbReference>
<reference evidence="6 7" key="1">
    <citation type="submission" date="2023-05" db="EMBL/GenBank/DDBJ databases">
        <title>Microbacterium dauci sp.nov., Isolated from Carrot Rhizosphere Soil.</title>
        <authorList>
            <person name="Xiao Z."/>
            <person name="Zheng J."/>
        </authorList>
    </citation>
    <scope>NUCLEOTIDE SEQUENCE [LARGE SCALE GENOMIC DNA]</scope>
    <source>
        <strain evidence="6 7">LX3-4</strain>
    </source>
</reference>
<keyword evidence="2" id="KW-0547">Nucleotide-binding</keyword>
<dbReference type="Proteomes" id="UP001321481">
    <property type="component" value="Unassembled WGS sequence"/>
</dbReference>
<keyword evidence="1" id="KW-0677">Repeat</keyword>
<dbReference type="InterPro" id="IPR050611">
    <property type="entry name" value="ABCF"/>
</dbReference>
<dbReference type="PANTHER" id="PTHR19211:SF6">
    <property type="entry name" value="BLL7188 PROTEIN"/>
    <property type="match status" value="1"/>
</dbReference>
<dbReference type="Pfam" id="PF00005">
    <property type="entry name" value="ABC_tran"/>
    <property type="match status" value="2"/>
</dbReference>
<keyword evidence="7" id="KW-1185">Reference proteome</keyword>
<dbReference type="PROSITE" id="PS50893">
    <property type="entry name" value="ABC_TRANSPORTER_2"/>
    <property type="match status" value="2"/>
</dbReference>
<dbReference type="SUPFAM" id="SSF52540">
    <property type="entry name" value="P-loop containing nucleoside triphosphate hydrolases"/>
    <property type="match status" value="2"/>
</dbReference>
<feature type="domain" description="ABC transporter" evidence="5">
    <location>
        <begin position="10"/>
        <end position="242"/>
    </location>
</feature>
<dbReference type="Gene3D" id="3.40.50.300">
    <property type="entry name" value="P-loop containing nucleotide triphosphate hydrolases"/>
    <property type="match status" value="2"/>
</dbReference>
<feature type="domain" description="ABC transporter" evidence="5">
    <location>
        <begin position="323"/>
        <end position="561"/>
    </location>
</feature>
<dbReference type="InterPro" id="IPR027417">
    <property type="entry name" value="P-loop_NTPase"/>
</dbReference>
<evidence type="ECO:0000256" key="2">
    <source>
        <dbReference type="ARBA" id="ARBA00022741"/>
    </source>
</evidence>
<sequence>MPSTTLTSAVTLDGVTFSWPDGTAALRDVSGAFGTGRTGLVGRNGSGKTTLLRLIAGALEPASGTISRFGRVDVLPQRLTLDTGRRVADVLGIAGALDAVRAVERGDVDERHFDTIGDDWDVEARAVAALDEVGLPAGALDRRVGELSGGEAVIAGLVGLRLRGADIALLDEPTNNLDRDARRRVHELVRTWRGTLIVVSHDTTLLDQLDDTAELYDHELSVFGGPYAEWKAWLDTEQAAAQQAETAARQAVRREKRDRQQVESAIATRSAMGKKAAAERSAPRIVLGAKKRAAQVTAGRLRVEANEKVDAARAAADLAGRRVRDDASVRIDLPDPRVGSGRRIATIGDGERSWVLQGPERVALIGPNGAGKTTLLERLVASASAGSAEAAVHNDANPGDARPETAESDDSAAEWRRCAHATAHTDRVGYLSQRVDGLDEAASVLENIRTAAPGVGDVELRNRLARFLVRGDTVLRPVSALSGGERFRVALARVLLAEPAPHLLVLDEPTNNLDLDTIDQLVAAVGAYRGAVLVVSHDDGFLERIDPALTLELRDGVMTEM</sequence>
<feature type="region of interest" description="Disordered" evidence="4">
    <location>
        <begin position="250"/>
        <end position="274"/>
    </location>
</feature>
<gene>
    <name evidence="6" type="ORF">QNI14_13690</name>
</gene>
<proteinExistence type="predicted"/>
<protein>
    <submittedName>
        <fullName evidence="6">ATP-binding cassette domain-containing protein</fullName>
    </submittedName>
</protein>
<dbReference type="GO" id="GO:0005524">
    <property type="term" value="F:ATP binding"/>
    <property type="evidence" value="ECO:0007669"/>
    <property type="project" value="UniProtKB-KW"/>
</dbReference>
<feature type="compositionally biased region" description="Basic and acidic residues" evidence="4">
    <location>
        <begin position="252"/>
        <end position="261"/>
    </location>
</feature>
<evidence type="ECO:0000256" key="3">
    <source>
        <dbReference type="ARBA" id="ARBA00022840"/>
    </source>
</evidence>
<dbReference type="SMART" id="SM00382">
    <property type="entry name" value="AAA"/>
    <property type="match status" value="2"/>
</dbReference>
<evidence type="ECO:0000313" key="6">
    <source>
        <dbReference type="EMBL" id="MDJ1115497.1"/>
    </source>
</evidence>
<accession>A0ABT6ZH68</accession>
<name>A0ABT6ZH68_9MICO</name>
<keyword evidence="3 6" id="KW-0067">ATP-binding</keyword>
<comment type="caution">
    <text evidence="6">The sequence shown here is derived from an EMBL/GenBank/DDBJ whole genome shotgun (WGS) entry which is preliminary data.</text>
</comment>
<feature type="region of interest" description="Disordered" evidence="4">
    <location>
        <begin position="388"/>
        <end position="410"/>
    </location>
</feature>
<evidence type="ECO:0000259" key="5">
    <source>
        <dbReference type="PROSITE" id="PS50893"/>
    </source>
</evidence>